<evidence type="ECO:0000259" key="1">
    <source>
        <dbReference type="Pfam" id="PF00814"/>
    </source>
</evidence>
<comment type="caution">
    <text evidence="2">The sequence shown here is derived from an EMBL/GenBank/DDBJ whole genome shotgun (WGS) entry which is preliminary data.</text>
</comment>
<dbReference type="SUPFAM" id="SSF53067">
    <property type="entry name" value="Actin-like ATPase domain"/>
    <property type="match status" value="2"/>
</dbReference>
<dbReference type="InterPro" id="IPR022496">
    <property type="entry name" value="T6A_TsaB"/>
</dbReference>
<dbReference type="GO" id="GO:0002949">
    <property type="term" value="P:tRNA threonylcarbamoyladenosine modification"/>
    <property type="evidence" value="ECO:0007669"/>
    <property type="project" value="InterPro"/>
</dbReference>
<accession>A0A2S6ITK4</accession>
<dbReference type="Gene3D" id="3.30.420.40">
    <property type="match status" value="2"/>
</dbReference>
<protein>
    <submittedName>
        <fullName evidence="2">tRNA threonylcarbamoyl adenosine modification protein YeaZ</fullName>
    </submittedName>
</protein>
<dbReference type="Proteomes" id="UP000239485">
    <property type="component" value="Unassembled WGS sequence"/>
</dbReference>
<keyword evidence="3" id="KW-1185">Reference proteome</keyword>
<dbReference type="RefSeq" id="WP_104431777.1">
    <property type="nucleotide sequence ID" value="NZ_PTJD01000003.1"/>
</dbReference>
<dbReference type="InterPro" id="IPR043129">
    <property type="entry name" value="ATPase_NBD"/>
</dbReference>
<gene>
    <name evidence="2" type="ORF">CLV92_103116</name>
</gene>
<evidence type="ECO:0000313" key="2">
    <source>
        <dbReference type="EMBL" id="PPK97582.1"/>
    </source>
</evidence>
<dbReference type="AlphaFoldDB" id="A0A2S6ITK4"/>
<sequence length="229" mass="23353">MLLLALDTATATATVALHDGERVLASLRAADARKHAENLVPAVQAVLAETGRARRDVTAIAAGVGPGPFTGLRVGLVTALSLGMALGVDVHGVCSLDALAAEALATGAVAEGEEFVVATDARRREVHSARYGGSPLRRLTGPQVGPAADVERSGLRVVGSGVPLYPDALGPRPGRAEDSGPLDVDAAHLAAVAAAALRGEGGWQLLPPEPLYLRRPDAVEPGARKRVTA</sequence>
<dbReference type="PANTHER" id="PTHR11735">
    <property type="entry name" value="TRNA N6-ADENOSINE THREONYLCARBAMOYLTRANSFERASE"/>
    <property type="match status" value="1"/>
</dbReference>
<proteinExistence type="predicted"/>
<reference evidence="2 3" key="1">
    <citation type="submission" date="2018-02" db="EMBL/GenBank/DDBJ databases">
        <title>Genomic Encyclopedia of Archaeal and Bacterial Type Strains, Phase II (KMG-II): from individual species to whole genera.</title>
        <authorList>
            <person name="Goeker M."/>
        </authorList>
    </citation>
    <scope>NUCLEOTIDE SEQUENCE [LARGE SCALE GENOMIC DNA]</scope>
    <source>
        <strain evidence="2 3">DSM 22857</strain>
    </source>
</reference>
<dbReference type="EMBL" id="PTJD01000003">
    <property type="protein sequence ID" value="PPK97582.1"/>
    <property type="molecule type" value="Genomic_DNA"/>
</dbReference>
<dbReference type="Pfam" id="PF00814">
    <property type="entry name" value="TsaD"/>
    <property type="match status" value="1"/>
</dbReference>
<feature type="domain" description="Gcp-like" evidence="1">
    <location>
        <begin position="32"/>
        <end position="147"/>
    </location>
</feature>
<dbReference type="PANTHER" id="PTHR11735:SF11">
    <property type="entry name" value="TRNA THREONYLCARBAMOYLADENOSINE BIOSYNTHESIS PROTEIN TSAB"/>
    <property type="match status" value="1"/>
</dbReference>
<evidence type="ECO:0000313" key="3">
    <source>
        <dbReference type="Proteomes" id="UP000239485"/>
    </source>
</evidence>
<dbReference type="OrthoDB" id="9809995at2"/>
<dbReference type="GO" id="GO:0005829">
    <property type="term" value="C:cytosol"/>
    <property type="evidence" value="ECO:0007669"/>
    <property type="project" value="TreeGrafter"/>
</dbReference>
<name>A0A2S6ITK4_9ACTN</name>
<dbReference type="NCBIfam" id="TIGR03725">
    <property type="entry name" value="T6A_YeaZ"/>
    <property type="match status" value="1"/>
</dbReference>
<organism evidence="2 3">
    <name type="scientific">Kineococcus xinjiangensis</name>
    <dbReference type="NCBI Taxonomy" id="512762"/>
    <lineage>
        <taxon>Bacteria</taxon>
        <taxon>Bacillati</taxon>
        <taxon>Actinomycetota</taxon>
        <taxon>Actinomycetes</taxon>
        <taxon>Kineosporiales</taxon>
        <taxon>Kineosporiaceae</taxon>
        <taxon>Kineococcus</taxon>
    </lineage>
</organism>
<dbReference type="InterPro" id="IPR000905">
    <property type="entry name" value="Gcp-like_dom"/>
</dbReference>